<gene>
    <name evidence="1" type="ORF">CICLE_v10018088mg</name>
</gene>
<evidence type="ECO:0000313" key="1">
    <source>
        <dbReference type="EMBL" id="ESR62765.1"/>
    </source>
</evidence>
<evidence type="ECO:0000313" key="2">
    <source>
        <dbReference type="Proteomes" id="UP000030687"/>
    </source>
</evidence>
<dbReference type="InParanoid" id="V4UF20"/>
<protein>
    <submittedName>
        <fullName evidence="1">Uncharacterized protein</fullName>
    </submittedName>
</protein>
<reference evidence="1 2" key="1">
    <citation type="submission" date="2013-10" db="EMBL/GenBank/DDBJ databases">
        <authorList>
            <consortium name="International Citrus Genome Consortium"/>
            <person name="Jenkins J."/>
            <person name="Schmutz J."/>
            <person name="Prochnik S."/>
            <person name="Rokhsar D."/>
            <person name="Gmitter F."/>
            <person name="Ollitrault P."/>
            <person name="Machado M."/>
            <person name="Talon M."/>
            <person name="Wincker P."/>
            <person name="Jaillon O."/>
            <person name="Morgante M."/>
        </authorList>
    </citation>
    <scope>NUCLEOTIDE SEQUENCE</scope>
    <source>
        <strain evidence="2">cv. Clemenules</strain>
    </source>
</reference>
<dbReference type="AlphaFoldDB" id="V4UF20"/>
<dbReference type="KEGG" id="cic:CICLE_v10018088mg"/>
<proteinExistence type="predicted"/>
<name>V4UF20_CITCL</name>
<organism evidence="1 2">
    <name type="scientific">Citrus clementina</name>
    <name type="common">Clementine</name>
    <name type="synonym">Citrus deliciosa x Citrus sinensis</name>
    <dbReference type="NCBI Taxonomy" id="85681"/>
    <lineage>
        <taxon>Eukaryota</taxon>
        <taxon>Viridiplantae</taxon>
        <taxon>Streptophyta</taxon>
        <taxon>Embryophyta</taxon>
        <taxon>Tracheophyta</taxon>
        <taxon>Spermatophyta</taxon>
        <taxon>Magnoliopsida</taxon>
        <taxon>eudicotyledons</taxon>
        <taxon>Gunneridae</taxon>
        <taxon>Pentapetalae</taxon>
        <taxon>rosids</taxon>
        <taxon>malvids</taxon>
        <taxon>Sapindales</taxon>
        <taxon>Rutaceae</taxon>
        <taxon>Aurantioideae</taxon>
        <taxon>Citrus</taxon>
    </lineage>
</organism>
<sequence>MAFKILTRTNIRITCSLFRSFPDINPRNFLCSRIRTRIMLRNGATPSIDITNCELNTPTTSIFLLLFHLKSKFAYITISPIWLELDHITNLRFQTTQIACDLVELKVDILPVVIGQKLSLKLFFHFLPSNNFPSSLSFPLPLKIFPP</sequence>
<dbReference type="Gramene" id="ESR62765">
    <property type="protein sequence ID" value="ESR62765"/>
    <property type="gene ID" value="CICLE_v10018088mg"/>
</dbReference>
<keyword evidence="2" id="KW-1185">Reference proteome</keyword>
<dbReference type="Proteomes" id="UP000030687">
    <property type="component" value="Unassembled WGS sequence"/>
</dbReference>
<dbReference type="EMBL" id="KI536312">
    <property type="protein sequence ID" value="ESR62765.1"/>
    <property type="molecule type" value="Genomic_DNA"/>
</dbReference>
<accession>V4UF20</accession>